<dbReference type="Gene3D" id="1.10.10.10">
    <property type="entry name" value="Winged helix-like DNA-binding domain superfamily/Winged helix DNA-binding domain"/>
    <property type="match status" value="1"/>
</dbReference>
<feature type="region of interest" description="Disordered" evidence="1">
    <location>
        <begin position="106"/>
        <end position="142"/>
    </location>
</feature>
<protein>
    <recommendedName>
        <fullName evidence="2">Bacteriophage lambda Replication protein O N-terminal domain-containing protein</fullName>
    </recommendedName>
</protein>
<name>M9M4I4_PAEPP</name>
<evidence type="ECO:0000313" key="3">
    <source>
        <dbReference type="EMBL" id="GAC44004.1"/>
    </source>
</evidence>
<dbReference type="InterPro" id="IPR006497">
    <property type="entry name" value="Phage_lambda_VrpO_N"/>
</dbReference>
<dbReference type="Pfam" id="PF04492">
    <property type="entry name" value="Phage_rep_O"/>
    <property type="match status" value="1"/>
</dbReference>
<feature type="domain" description="Bacteriophage lambda Replication protein O N-terminal" evidence="2">
    <location>
        <begin position="3"/>
        <end position="102"/>
    </location>
</feature>
<gene>
    <name evidence="3" type="ORF">PPOP_3404</name>
</gene>
<reference evidence="3 4" key="1">
    <citation type="submission" date="2012-10" db="EMBL/GenBank/DDBJ databases">
        <title>Draft Genome Sequence of Paenibacillus popilliae ATCC 14706T.</title>
        <authorList>
            <person name="Iiyama K."/>
            <person name="Mori K."/>
            <person name="Mon H."/>
            <person name="Chieda Y."/>
            <person name="Lee J.M."/>
            <person name="Kusakabe T."/>
            <person name="Tashiro K."/>
            <person name="Asano S."/>
            <person name="Yasunaga-Aoki C."/>
            <person name="Shimizu S."/>
        </authorList>
    </citation>
    <scope>NUCLEOTIDE SEQUENCE [LARGE SCALE GENOMIC DNA]</scope>
    <source>
        <strain evidence="3 4">ATCC 14706</strain>
    </source>
</reference>
<accession>M9M4I4</accession>
<keyword evidence="4" id="KW-1185">Reference proteome</keyword>
<dbReference type="AlphaFoldDB" id="M9M4I4"/>
<evidence type="ECO:0000313" key="4">
    <source>
        <dbReference type="Proteomes" id="UP000029453"/>
    </source>
</evidence>
<sequence length="284" mass="32658">MGAQLEDGYTQIANELLEHVPRFKFNGTQLRIVLIVWRYTFGFKRKDHGLSIGFISKATGLSYKSVEKELKKLIECKVLFVSEQCTTTKSRKIGMNKYYTEWEIESNLPHNDRSPTNEGDPQLGESIPHEQGGGSPTIVGEMSPPSVGEGLLQLGGEERKYIKKDIKDSIYTIFEVWNSKKIIVHRELTDTTKSAINARLKANSEEELIEAIGNYHFCLKSEEHYYTHKFTLKEFMNPKNVDKFLTMNDPLENFRDKYKKVKTDAGKRTKFNQDEFLASLKEDA</sequence>
<evidence type="ECO:0000256" key="1">
    <source>
        <dbReference type="SAM" id="MobiDB-lite"/>
    </source>
</evidence>
<organism evidence="3 4">
    <name type="scientific">Paenibacillus popilliae ATCC 14706</name>
    <dbReference type="NCBI Taxonomy" id="1212764"/>
    <lineage>
        <taxon>Bacteria</taxon>
        <taxon>Bacillati</taxon>
        <taxon>Bacillota</taxon>
        <taxon>Bacilli</taxon>
        <taxon>Bacillales</taxon>
        <taxon>Paenibacillaceae</taxon>
        <taxon>Paenibacillus</taxon>
    </lineage>
</organism>
<dbReference type="Proteomes" id="UP000029453">
    <property type="component" value="Unassembled WGS sequence"/>
</dbReference>
<dbReference type="RefSeq" id="WP_006287784.1">
    <property type="nucleotide sequence ID" value="NZ_BALG01000298.1"/>
</dbReference>
<dbReference type="NCBIfam" id="TIGR01610">
    <property type="entry name" value="phage_O_Nterm"/>
    <property type="match status" value="1"/>
</dbReference>
<comment type="caution">
    <text evidence="3">The sequence shown here is derived from an EMBL/GenBank/DDBJ whole genome shotgun (WGS) entry which is preliminary data.</text>
</comment>
<proteinExistence type="predicted"/>
<dbReference type="InterPro" id="IPR036388">
    <property type="entry name" value="WH-like_DNA-bd_sf"/>
</dbReference>
<dbReference type="OrthoDB" id="1821976at2"/>
<dbReference type="GO" id="GO:0006260">
    <property type="term" value="P:DNA replication"/>
    <property type="evidence" value="ECO:0007669"/>
    <property type="project" value="InterPro"/>
</dbReference>
<evidence type="ECO:0000259" key="2">
    <source>
        <dbReference type="Pfam" id="PF04492"/>
    </source>
</evidence>
<dbReference type="EMBL" id="BALG01000298">
    <property type="protein sequence ID" value="GAC44004.1"/>
    <property type="molecule type" value="Genomic_DNA"/>
</dbReference>